<reference evidence="5 6" key="1">
    <citation type="submission" date="2018-03" db="EMBL/GenBank/DDBJ databases">
        <title>Draft genome sequence of Rohu Carp (Labeo rohita).</title>
        <authorList>
            <person name="Das P."/>
            <person name="Kushwaha B."/>
            <person name="Joshi C.G."/>
            <person name="Kumar D."/>
            <person name="Nagpure N.S."/>
            <person name="Sahoo L."/>
            <person name="Das S.P."/>
            <person name="Bit A."/>
            <person name="Patnaik S."/>
            <person name="Meher P.K."/>
            <person name="Jayasankar P."/>
            <person name="Koringa P.G."/>
            <person name="Patel N.V."/>
            <person name="Hinsu A.T."/>
            <person name="Kumar R."/>
            <person name="Pandey M."/>
            <person name="Agarwal S."/>
            <person name="Srivastava S."/>
            <person name="Singh M."/>
            <person name="Iquebal M.A."/>
            <person name="Jaiswal S."/>
            <person name="Angadi U.B."/>
            <person name="Kumar N."/>
            <person name="Raza M."/>
            <person name="Shah T.M."/>
            <person name="Rai A."/>
            <person name="Jena J.K."/>
        </authorList>
    </citation>
    <scope>NUCLEOTIDE SEQUENCE [LARGE SCALE GENOMIC DNA]</scope>
    <source>
        <strain evidence="5">DASCIFA01</strain>
        <tissue evidence="5">Testis</tissue>
    </source>
</reference>
<dbReference type="Gene3D" id="2.60.120.200">
    <property type="match status" value="3"/>
</dbReference>
<dbReference type="SMART" id="SM00137">
    <property type="entry name" value="MAM"/>
    <property type="match status" value="2"/>
</dbReference>
<feature type="domain" description="Peptidase M12A" evidence="4">
    <location>
        <begin position="1"/>
        <end position="161"/>
    </location>
</feature>
<dbReference type="SUPFAM" id="SSF49599">
    <property type="entry name" value="TRAF domain-like"/>
    <property type="match status" value="2"/>
</dbReference>
<dbReference type="SUPFAM" id="SSF55486">
    <property type="entry name" value="Metalloproteases ('zincins'), catalytic domain"/>
    <property type="match status" value="2"/>
</dbReference>
<dbReference type="InterPro" id="IPR000998">
    <property type="entry name" value="MAM_dom"/>
</dbReference>
<dbReference type="Pfam" id="PF01400">
    <property type="entry name" value="Astacin"/>
    <property type="match status" value="2"/>
</dbReference>
<dbReference type="InterPro" id="IPR008974">
    <property type="entry name" value="TRAF-like"/>
</dbReference>
<dbReference type="GO" id="GO:0016020">
    <property type="term" value="C:membrane"/>
    <property type="evidence" value="ECO:0007669"/>
    <property type="project" value="InterPro"/>
</dbReference>
<dbReference type="FunFam" id="2.60.120.200:FF:000037">
    <property type="entry name" value="Meprin A subunit"/>
    <property type="match status" value="1"/>
</dbReference>
<dbReference type="FunFam" id="2.60.210.10:FF:000009">
    <property type="entry name" value="Meprin A subunit"/>
    <property type="match status" value="1"/>
</dbReference>
<dbReference type="PANTHER" id="PTHR10127">
    <property type="entry name" value="DISCOIDIN, CUB, EGF, LAMININ , AND ZINC METALLOPROTEASE DOMAIN CONTAINING"/>
    <property type="match status" value="1"/>
</dbReference>
<organism evidence="5 6">
    <name type="scientific">Labeo rohita</name>
    <name type="common">Indian major carp</name>
    <name type="synonym">Cyprinus rohita</name>
    <dbReference type="NCBI Taxonomy" id="84645"/>
    <lineage>
        <taxon>Eukaryota</taxon>
        <taxon>Metazoa</taxon>
        <taxon>Chordata</taxon>
        <taxon>Craniata</taxon>
        <taxon>Vertebrata</taxon>
        <taxon>Euteleostomi</taxon>
        <taxon>Actinopterygii</taxon>
        <taxon>Neopterygii</taxon>
        <taxon>Teleostei</taxon>
        <taxon>Ostariophysi</taxon>
        <taxon>Cypriniformes</taxon>
        <taxon>Cyprinidae</taxon>
        <taxon>Labeoninae</taxon>
        <taxon>Labeonini</taxon>
        <taxon>Labeo</taxon>
    </lineage>
</organism>
<feature type="binding site" evidence="1">
    <location>
        <position position="20"/>
    </location>
    <ligand>
        <name>Zn(2+)</name>
        <dbReference type="ChEBI" id="CHEBI:29105"/>
        <note>catalytic</note>
    </ligand>
</feature>
<feature type="domain" description="MATH" evidence="3">
    <location>
        <begin position="259"/>
        <end position="427"/>
    </location>
</feature>
<dbReference type="GO" id="GO:0004222">
    <property type="term" value="F:metalloendopeptidase activity"/>
    <property type="evidence" value="ECO:0007669"/>
    <property type="project" value="UniProtKB-UniRule"/>
</dbReference>
<evidence type="ECO:0000256" key="1">
    <source>
        <dbReference type="PROSITE-ProRule" id="PRU01211"/>
    </source>
</evidence>
<dbReference type="Gene3D" id="2.60.210.10">
    <property type="entry name" value="Apoptosis, Tumor Necrosis Factor Receptor Associated Protein 2, Chain A"/>
    <property type="match status" value="2"/>
</dbReference>
<protein>
    <submittedName>
        <fullName evidence="5">Meprin A subunit beta-like protein</fullName>
    </submittedName>
</protein>
<keyword evidence="1" id="KW-0482">Metalloprotease</keyword>
<keyword evidence="1" id="KW-0479">Metal-binding</keyword>
<dbReference type="GO" id="GO:0008270">
    <property type="term" value="F:zinc ion binding"/>
    <property type="evidence" value="ECO:0007669"/>
    <property type="project" value="UniProtKB-UniRule"/>
</dbReference>
<sequence>MGKQELSIGENCDDLGIVEHEFLHALGFWHEQSRFDRDDYVTIVWNQIKAGDKNNFILHNDTVSSSFGLPYDYSSVMHYRKTAFSKTASASTFLDSCHFEEPNICGMIQGDGGNAKWARVQRVKGGPQTDYTNLGRCQGAGFFMHFSTATGTRGDTAYLESRLFYPKRRSQCLQFYHYNSGGANDQLNIWVREYTTENPKGPLRLIQKISGGHQGSWELYHVTLDVSDKFRVVFEGVKGRKRSKGGLSLDDVNLSETKCPQYTWRIRNFTSLLATTPTGYETYSPRYLSPDGYSFHISLYINGVTDRPNKMAIYFHLTSGPYDDKLQWPCPWRQASMELMDQHPDIQHRMNNIRMITTDPTMNFTDSKGNVKYFWDNPQKVGSRFTDSNGNSFYRGPGYGYISYITHERLKSQSFIKGNDAIFLFSLEGKEHNFNSCDETESSNLGVPYDYSSVMHYSKKSYSKSGEPTIVTKIPEFLDVIGQRMEFSDSDLLKLNRLYNCTTTTTFLDSCHFEEPNICGMIQGDGGNAKWARVQTVEGGPQTDYTNLGQCQGGLQGSWELYHVTLDVFDKFRVVFEGVKGGGTSTGGLSLDDINLSETQCPQHTWRIRDFTSLLATTPDGSKTYSPRFLSPDGYSFQIALYIKGVTDNPDNMAVYLHLTSGPNDDSLQWPCPWRQASMELMDQNPNIQHRMNNRMVTTDPTKTSTDCKIQVYRY</sequence>
<feature type="binding site" evidence="1">
    <location>
        <position position="30"/>
    </location>
    <ligand>
        <name>Zn(2+)</name>
        <dbReference type="ChEBI" id="CHEBI:29105"/>
        <note>catalytic</note>
    </ligand>
</feature>
<feature type="domain" description="MAM" evidence="2">
    <location>
        <begin position="95"/>
        <end position="261"/>
    </location>
</feature>
<comment type="cofactor">
    <cofactor evidence="1">
        <name>Zn(2+)</name>
        <dbReference type="ChEBI" id="CHEBI:29105"/>
    </cofactor>
    <text evidence="1">Binds 1 zinc ion per subunit.</text>
</comment>
<dbReference type="PRINTS" id="PR00020">
    <property type="entry name" value="MAMDOMAIN"/>
</dbReference>
<feature type="binding site" evidence="1">
    <location>
        <position position="24"/>
    </location>
    <ligand>
        <name>Zn(2+)</name>
        <dbReference type="ChEBI" id="CHEBI:29105"/>
        <note>catalytic</note>
    </ligand>
</feature>
<feature type="domain" description="MATH" evidence="3">
    <location>
        <begin position="601"/>
        <end position="715"/>
    </location>
</feature>
<feature type="domain" description="MAM" evidence="2">
    <location>
        <begin position="509"/>
        <end position="550"/>
    </location>
</feature>
<dbReference type="AlphaFoldDB" id="A0A498P256"/>
<dbReference type="GO" id="GO:0006508">
    <property type="term" value="P:proteolysis"/>
    <property type="evidence" value="ECO:0007669"/>
    <property type="project" value="UniProtKB-KW"/>
</dbReference>
<dbReference type="Pfam" id="PF00629">
    <property type="entry name" value="MAM"/>
    <property type="match status" value="2"/>
</dbReference>
<dbReference type="InterPro" id="IPR013320">
    <property type="entry name" value="ConA-like_dom_sf"/>
</dbReference>
<keyword evidence="6" id="KW-1185">Reference proteome</keyword>
<comment type="caution">
    <text evidence="5">The sequence shown here is derived from an EMBL/GenBank/DDBJ whole genome shotgun (WGS) entry which is preliminary data.</text>
</comment>
<dbReference type="Proteomes" id="UP000290572">
    <property type="component" value="Unassembled WGS sequence"/>
</dbReference>
<feature type="domain" description="MAM" evidence="2">
    <location>
        <begin position="552"/>
        <end position="603"/>
    </location>
</feature>
<keyword evidence="1" id="KW-0378">Hydrolase</keyword>
<keyword evidence="1" id="KW-0862">Zinc</keyword>
<evidence type="ECO:0000313" key="6">
    <source>
        <dbReference type="Proteomes" id="UP000290572"/>
    </source>
</evidence>
<dbReference type="PANTHER" id="PTHR10127:SF882">
    <property type="entry name" value="MEPRIN A SUBUNIT"/>
    <property type="match status" value="1"/>
</dbReference>
<evidence type="ECO:0000259" key="3">
    <source>
        <dbReference type="PROSITE" id="PS50144"/>
    </source>
</evidence>
<accession>A0A498P256</accession>
<dbReference type="EMBL" id="QBIY01004953">
    <property type="protein sequence ID" value="RXN38305.1"/>
    <property type="molecule type" value="Genomic_DNA"/>
</dbReference>
<dbReference type="InterPro" id="IPR002083">
    <property type="entry name" value="MATH/TRAF_dom"/>
</dbReference>
<dbReference type="STRING" id="84645.A0A498P256"/>
<comment type="caution">
    <text evidence="1">Lacks conserved residue(s) required for the propagation of feature annotation.</text>
</comment>
<dbReference type="SUPFAM" id="SSF49899">
    <property type="entry name" value="Concanavalin A-like lectins/glucanases"/>
    <property type="match status" value="2"/>
</dbReference>
<feature type="domain" description="Peptidase M12A" evidence="4">
    <location>
        <begin position="428"/>
        <end position="502"/>
    </location>
</feature>
<feature type="active site" evidence="1">
    <location>
        <position position="21"/>
    </location>
</feature>
<dbReference type="CDD" id="cd06263">
    <property type="entry name" value="MAM"/>
    <property type="match status" value="1"/>
</dbReference>
<dbReference type="Pfam" id="PF22486">
    <property type="entry name" value="MATH_2"/>
    <property type="match status" value="2"/>
</dbReference>
<feature type="active site" evidence="1">
    <location>
        <position position="428"/>
    </location>
</feature>
<dbReference type="InterPro" id="IPR001506">
    <property type="entry name" value="Peptidase_M12A"/>
</dbReference>
<dbReference type="PROSITE" id="PS50060">
    <property type="entry name" value="MAM_2"/>
    <property type="match status" value="3"/>
</dbReference>
<dbReference type="PRINTS" id="PR00480">
    <property type="entry name" value="ASTACIN"/>
</dbReference>
<keyword evidence="1" id="KW-0645">Protease</keyword>
<gene>
    <name evidence="5" type="ORF">ROHU_001241</name>
</gene>
<evidence type="ECO:0000313" key="5">
    <source>
        <dbReference type="EMBL" id="RXN38305.1"/>
    </source>
</evidence>
<evidence type="ECO:0000259" key="4">
    <source>
        <dbReference type="PROSITE" id="PS51864"/>
    </source>
</evidence>
<dbReference type="PROSITE" id="PS50144">
    <property type="entry name" value="MATH"/>
    <property type="match status" value="2"/>
</dbReference>
<name>A0A498P256_LABRO</name>
<evidence type="ECO:0000259" key="2">
    <source>
        <dbReference type="PROSITE" id="PS50060"/>
    </source>
</evidence>
<proteinExistence type="predicted"/>
<dbReference type="PROSITE" id="PS51864">
    <property type="entry name" value="ASTACIN"/>
    <property type="match status" value="2"/>
</dbReference>